<gene>
    <name evidence="1" type="ORF">A2161_00035</name>
</gene>
<sequence length="111" mass="12520">MEKISSFPYKFELGGTKFEIEDGRVTWVNPEGIESKCSLDGKIQGIAIFKNKIEYVMTVKYPDGIYCISHNNGIFGPFKEVKDIQYDDKKSISVISGVRGKETGAFPMVRE</sequence>
<protein>
    <submittedName>
        <fullName evidence="1">Uncharacterized protein</fullName>
    </submittedName>
</protein>
<reference evidence="1 2" key="1">
    <citation type="journal article" date="2016" name="Nat. Commun.">
        <title>Thousands of microbial genomes shed light on interconnected biogeochemical processes in an aquifer system.</title>
        <authorList>
            <person name="Anantharaman K."/>
            <person name="Brown C.T."/>
            <person name="Hug L.A."/>
            <person name="Sharon I."/>
            <person name="Castelle C.J."/>
            <person name="Probst A.J."/>
            <person name="Thomas B.C."/>
            <person name="Singh A."/>
            <person name="Wilkins M.J."/>
            <person name="Karaoz U."/>
            <person name="Brodie E.L."/>
            <person name="Williams K.H."/>
            <person name="Hubbard S.S."/>
            <person name="Banfield J.F."/>
        </authorList>
    </citation>
    <scope>NUCLEOTIDE SEQUENCE [LARGE SCALE GENOMIC DNA]</scope>
</reference>
<dbReference type="AlphaFoldDB" id="A0A1F7RY02"/>
<evidence type="ECO:0000313" key="2">
    <source>
        <dbReference type="Proteomes" id="UP000179266"/>
    </source>
</evidence>
<proteinExistence type="predicted"/>
<evidence type="ECO:0000313" key="1">
    <source>
        <dbReference type="EMBL" id="OGL46300.1"/>
    </source>
</evidence>
<accession>A0A1F7RY02</accession>
<dbReference type="EMBL" id="MGDD01000137">
    <property type="protein sequence ID" value="OGL46300.1"/>
    <property type="molecule type" value="Genomic_DNA"/>
</dbReference>
<organism evidence="1 2">
    <name type="scientific">Candidatus Schekmanbacteria bacterium RBG_13_48_7</name>
    <dbReference type="NCBI Taxonomy" id="1817878"/>
    <lineage>
        <taxon>Bacteria</taxon>
        <taxon>Candidatus Schekmaniibacteriota</taxon>
    </lineage>
</organism>
<dbReference type="Proteomes" id="UP000179266">
    <property type="component" value="Unassembled WGS sequence"/>
</dbReference>
<comment type="caution">
    <text evidence="1">The sequence shown here is derived from an EMBL/GenBank/DDBJ whole genome shotgun (WGS) entry which is preliminary data.</text>
</comment>
<name>A0A1F7RY02_9BACT</name>